<gene>
    <name evidence="8" type="ORF">IM811_001710</name>
</gene>
<feature type="transmembrane region" description="Helical" evidence="6">
    <location>
        <begin position="46"/>
        <end position="70"/>
    </location>
</feature>
<feature type="transmembrane region" description="Helical" evidence="6">
    <location>
        <begin position="90"/>
        <end position="110"/>
    </location>
</feature>
<keyword evidence="5 6" id="KW-0472">Membrane</keyword>
<dbReference type="Proteomes" id="UP000616885">
    <property type="component" value="Unassembled WGS sequence"/>
</dbReference>
<feature type="transmembrane region" description="Helical" evidence="6">
    <location>
        <begin position="122"/>
        <end position="140"/>
    </location>
</feature>
<dbReference type="EMBL" id="JADCTT010000001">
    <property type="protein sequence ID" value="KAF9760016.1"/>
    <property type="molecule type" value="Genomic_DNA"/>
</dbReference>
<keyword evidence="3 6" id="KW-0812">Transmembrane</keyword>
<feature type="transmembrane region" description="Helical" evidence="6">
    <location>
        <begin position="505"/>
        <end position="526"/>
    </location>
</feature>
<evidence type="ECO:0000259" key="7">
    <source>
        <dbReference type="PROSITE" id="PS50850"/>
    </source>
</evidence>
<feature type="transmembrane region" description="Helical" evidence="6">
    <location>
        <begin position="472"/>
        <end position="493"/>
    </location>
</feature>
<dbReference type="PANTHER" id="PTHR23511">
    <property type="entry name" value="SYNAPTIC VESICLE GLYCOPROTEIN 2"/>
    <property type="match status" value="1"/>
</dbReference>
<evidence type="ECO:0000256" key="5">
    <source>
        <dbReference type="ARBA" id="ARBA00023136"/>
    </source>
</evidence>
<feature type="domain" description="Major facilitator superfamily (MFS) profile" evidence="7">
    <location>
        <begin position="48"/>
        <end position="598"/>
    </location>
</feature>
<evidence type="ECO:0000313" key="9">
    <source>
        <dbReference type="Proteomes" id="UP000616885"/>
    </source>
</evidence>
<name>A0A8H7NQE6_BIOOC</name>
<comment type="subcellular location">
    <subcellularLocation>
        <location evidence="1">Membrane</location>
        <topology evidence="1">Multi-pass membrane protein</topology>
    </subcellularLocation>
</comment>
<feature type="transmembrane region" description="Helical" evidence="6">
    <location>
        <begin position="572"/>
        <end position="592"/>
    </location>
</feature>
<feature type="transmembrane region" description="Helical" evidence="6">
    <location>
        <begin position="538"/>
        <end position="557"/>
    </location>
</feature>
<keyword evidence="2" id="KW-0813">Transport</keyword>
<dbReference type="AlphaFoldDB" id="A0A8H7NQE6"/>
<sequence length="681" mass="75656">MTDNTQQNRGRWWDRYNPGPDTEHIRNRNEREREILRILDSIGFNWPVFIAVSAGFLASSYTIFSSNIIVPALRYVYPSEKKSDQYYFPHPSLTIDMVTIGTTTLGMLVFGHLADLLGRKRLYGLELIIIILGAVGMIQTSDGFSNGRDHSLDLYAAIATWRGIQGLGIGAEYPVSAVIASEFSSTETRGTLMAAMFGMQSLGRLLAYAVTLGAVKPIPDDRSDHLVAVDRIWRLVVGISAIPAFAAVGLRFTIPETPRYYTGIKKDLRRAVQAVERVGGRQNELDQVHESIQPPRTWRREKKKSWYSNASAYLFGKTQGWKILLGISLQWCLLDINFSGLGLDSPSTLNRLWLSSQPSTNMTCPKVNVTVPAPAYEYQTATLTLQNSIVTTVTKIATSIPTAITTSNIMTEIPVAATDLPAWNEDAGNLCATIHESLQDAAERALEVTSVASIVGSIAAVFIINRYKRRNLLAWTCGILCVLFFAAGIAVRYATETPAHEASLVFFALTQFVFNLGPNTLTFIIAAESFPTLFRGTFHGVAAAMGKVGALIIRPIINAVTHGQVGKDKETLSSLLFVFCGIQLVMVGIALIPASMVDAQVEDEETSLEWAERKRWLWLLFGRLHNKSLEEIAPNPESSPERRDVEMMQIKTDRGEGLETETPMCLRWWYEYNLYFGFESI</sequence>
<accession>A0A8H7NQE6</accession>
<evidence type="ECO:0000256" key="3">
    <source>
        <dbReference type="ARBA" id="ARBA00022692"/>
    </source>
</evidence>
<evidence type="ECO:0000256" key="6">
    <source>
        <dbReference type="SAM" id="Phobius"/>
    </source>
</evidence>
<dbReference type="InterPro" id="IPR005829">
    <property type="entry name" value="Sugar_transporter_CS"/>
</dbReference>
<reference evidence="8" key="1">
    <citation type="submission" date="2020-10" db="EMBL/GenBank/DDBJ databases">
        <title>High-Quality Genome Resource of Clonostachys rosea strain S41 by Oxford Nanopore Long-Read Sequencing.</title>
        <authorList>
            <person name="Wang H."/>
        </authorList>
    </citation>
    <scope>NUCLEOTIDE SEQUENCE</scope>
    <source>
        <strain evidence="8">S41</strain>
    </source>
</reference>
<organism evidence="8 9">
    <name type="scientific">Bionectria ochroleuca</name>
    <name type="common">Gliocladium roseum</name>
    <dbReference type="NCBI Taxonomy" id="29856"/>
    <lineage>
        <taxon>Eukaryota</taxon>
        <taxon>Fungi</taxon>
        <taxon>Dikarya</taxon>
        <taxon>Ascomycota</taxon>
        <taxon>Pezizomycotina</taxon>
        <taxon>Sordariomycetes</taxon>
        <taxon>Hypocreomycetidae</taxon>
        <taxon>Hypocreales</taxon>
        <taxon>Bionectriaceae</taxon>
        <taxon>Clonostachys</taxon>
    </lineage>
</organism>
<dbReference type="InterPro" id="IPR036259">
    <property type="entry name" value="MFS_trans_sf"/>
</dbReference>
<evidence type="ECO:0000256" key="1">
    <source>
        <dbReference type="ARBA" id="ARBA00004141"/>
    </source>
</evidence>
<evidence type="ECO:0000256" key="2">
    <source>
        <dbReference type="ARBA" id="ARBA00022448"/>
    </source>
</evidence>
<evidence type="ECO:0000313" key="8">
    <source>
        <dbReference type="EMBL" id="KAF9760016.1"/>
    </source>
</evidence>
<dbReference type="PROSITE" id="PS50850">
    <property type="entry name" value="MFS"/>
    <property type="match status" value="1"/>
</dbReference>
<dbReference type="Pfam" id="PF00083">
    <property type="entry name" value="Sugar_tr"/>
    <property type="match status" value="2"/>
</dbReference>
<evidence type="ECO:0000256" key="4">
    <source>
        <dbReference type="ARBA" id="ARBA00022989"/>
    </source>
</evidence>
<dbReference type="InterPro" id="IPR020846">
    <property type="entry name" value="MFS_dom"/>
</dbReference>
<proteinExistence type="predicted"/>
<dbReference type="InterPro" id="IPR005828">
    <property type="entry name" value="MFS_sugar_transport-like"/>
</dbReference>
<dbReference type="Gene3D" id="1.20.1250.20">
    <property type="entry name" value="MFS general substrate transporter like domains"/>
    <property type="match status" value="2"/>
</dbReference>
<keyword evidence="4 6" id="KW-1133">Transmembrane helix</keyword>
<dbReference type="PANTHER" id="PTHR23511:SF34">
    <property type="entry name" value="SYNAPTIC VESICLE GLYCOPROTEIN 2"/>
    <property type="match status" value="1"/>
</dbReference>
<protein>
    <recommendedName>
        <fullName evidence="7">Major facilitator superfamily (MFS) profile domain-containing protein</fullName>
    </recommendedName>
</protein>
<feature type="transmembrane region" description="Helical" evidence="6">
    <location>
        <begin position="235"/>
        <end position="254"/>
    </location>
</feature>
<dbReference type="SUPFAM" id="SSF103473">
    <property type="entry name" value="MFS general substrate transporter"/>
    <property type="match status" value="2"/>
</dbReference>
<dbReference type="GO" id="GO:0016020">
    <property type="term" value="C:membrane"/>
    <property type="evidence" value="ECO:0007669"/>
    <property type="project" value="UniProtKB-SubCell"/>
</dbReference>
<dbReference type="GO" id="GO:0022857">
    <property type="term" value="F:transmembrane transporter activity"/>
    <property type="evidence" value="ECO:0007669"/>
    <property type="project" value="InterPro"/>
</dbReference>
<dbReference type="PROSITE" id="PS00217">
    <property type="entry name" value="SUGAR_TRANSPORT_2"/>
    <property type="match status" value="1"/>
</dbReference>
<comment type="caution">
    <text evidence="8">The sequence shown here is derived from an EMBL/GenBank/DDBJ whole genome shotgun (WGS) entry which is preliminary data.</text>
</comment>